<organism evidence="1 2">
    <name type="scientific">Holotrichia oblita</name>
    <name type="common">Chafer beetle</name>
    <dbReference type="NCBI Taxonomy" id="644536"/>
    <lineage>
        <taxon>Eukaryota</taxon>
        <taxon>Metazoa</taxon>
        <taxon>Ecdysozoa</taxon>
        <taxon>Arthropoda</taxon>
        <taxon>Hexapoda</taxon>
        <taxon>Insecta</taxon>
        <taxon>Pterygota</taxon>
        <taxon>Neoptera</taxon>
        <taxon>Endopterygota</taxon>
        <taxon>Coleoptera</taxon>
        <taxon>Polyphaga</taxon>
        <taxon>Scarabaeiformia</taxon>
        <taxon>Scarabaeidae</taxon>
        <taxon>Melolonthinae</taxon>
        <taxon>Holotrichia</taxon>
    </lineage>
</organism>
<keyword evidence="2" id="KW-1185">Reference proteome</keyword>
<dbReference type="EMBL" id="CM043023">
    <property type="protein sequence ID" value="KAI4454617.1"/>
    <property type="molecule type" value="Genomic_DNA"/>
</dbReference>
<dbReference type="Proteomes" id="UP001056778">
    <property type="component" value="Chromosome 9"/>
</dbReference>
<comment type="caution">
    <text evidence="1">The sequence shown here is derived from an EMBL/GenBank/DDBJ whole genome shotgun (WGS) entry which is preliminary data.</text>
</comment>
<accession>A0ACB9SHM1</accession>
<proteinExistence type="predicted"/>
<reference evidence="1" key="1">
    <citation type="submission" date="2022-04" db="EMBL/GenBank/DDBJ databases">
        <title>Chromosome-scale genome assembly of Holotrichia oblita Faldermann.</title>
        <authorList>
            <person name="Rongchong L."/>
        </authorList>
    </citation>
    <scope>NUCLEOTIDE SEQUENCE</scope>
    <source>
        <strain evidence="1">81SQS9</strain>
    </source>
</reference>
<evidence type="ECO:0000313" key="2">
    <source>
        <dbReference type="Proteomes" id="UP001056778"/>
    </source>
</evidence>
<sequence>MSSFATIEEQYQKNPELKKEDVQTIQEWLEKQNHLPEIDEFEIILFLHSCSYKIEPTKVCIDNFYTIRTLCPEFFSNRDPKTNPDETLNLLLYAPLPKLTPEGYKVIFAKLIDTNPDNYTFAGQVKVFDMATMLALHQEGTHNGIVVVTDMKGVTFSHFTKLGVVHIKNFFYYLQHAMPVKIKGVHFLNIPSFMDKIVGLIKPFMKGELLQVLHLHTDKFDNLYKYVPKECLPKDYHGDMDSVEDLIKIQNKNILENAQYFIEDEKRIVDESKRTGSPKTGDDIFGVEGSFKKLSID</sequence>
<name>A0ACB9SHM1_HOLOL</name>
<evidence type="ECO:0000313" key="1">
    <source>
        <dbReference type="EMBL" id="KAI4454617.1"/>
    </source>
</evidence>
<protein>
    <submittedName>
        <fullName evidence="1">Alpha-tocopherol transfer protein-related</fullName>
    </submittedName>
</protein>
<gene>
    <name evidence="1" type="ORF">MML48_9g00011932</name>
</gene>